<proteinExistence type="inferred from homology"/>
<dbReference type="NCBIfam" id="NF001095">
    <property type="entry name" value="PRK00124.1"/>
    <property type="match status" value="1"/>
</dbReference>
<dbReference type="Pfam" id="PF02639">
    <property type="entry name" value="DUF188"/>
    <property type="match status" value="1"/>
</dbReference>
<dbReference type="RefSeq" id="WP_095115470.1">
    <property type="nucleotide sequence ID" value="NZ_BMCB01000003.1"/>
</dbReference>
<accession>A0A240BVW7</accession>
<gene>
    <name evidence="3" type="primary">yaiI</name>
    <name evidence="3" type="ORF">SAMEA4412661_00343</name>
</gene>
<reference evidence="3 4" key="1">
    <citation type="submission" date="2017-06" db="EMBL/GenBank/DDBJ databases">
        <authorList>
            <consortium name="Pathogen Informatics"/>
        </authorList>
    </citation>
    <scope>NUCLEOTIDE SEQUENCE [LARGE SCALE GENOMIC DNA]</scope>
    <source>
        <strain evidence="3 4">NCTC13833</strain>
    </source>
</reference>
<dbReference type="OrthoDB" id="9798918at2"/>
<dbReference type="AlphaFoldDB" id="A0A240BVW7"/>
<dbReference type="EMBL" id="LT906464">
    <property type="protein sequence ID" value="SNV99864.1"/>
    <property type="molecule type" value="Genomic_DNA"/>
</dbReference>
<evidence type="ECO:0000313" key="4">
    <source>
        <dbReference type="Proteomes" id="UP000243706"/>
    </source>
</evidence>
<dbReference type="KEGG" id="smus:C7J88_08855"/>
<evidence type="ECO:0000256" key="2">
    <source>
        <dbReference type="HAMAP-Rule" id="MF_00489"/>
    </source>
</evidence>
<name>A0A240BVW7_9STAP</name>
<sequence>MQITRILVDGDACPVIDTIVQLSERAGVSVFIFRSYDHFSYQVYPPHVQVKYMDGGRDAVDFALLREVSSTDIVVTQDYGLASLALNKAAYLLHHTGYQYTAEHMDELLAQRYHHQQLRQQTKRHHKGPKPFTQAQHQAFKQNLMHILRQSHSFK</sequence>
<comment type="similarity">
    <text evidence="1 2">Belongs to the UPF0178 family.</text>
</comment>
<evidence type="ECO:0000313" key="3">
    <source>
        <dbReference type="EMBL" id="SNV99864.1"/>
    </source>
</evidence>
<evidence type="ECO:0000256" key="1">
    <source>
        <dbReference type="ARBA" id="ARBA00008522"/>
    </source>
</evidence>
<dbReference type="PANTHER" id="PTHR35146">
    <property type="entry name" value="UPF0178 PROTEIN YAII"/>
    <property type="match status" value="1"/>
</dbReference>
<protein>
    <recommendedName>
        <fullName evidence="2">UPF0178 protein SAMEA4412661_00343</fullName>
    </recommendedName>
</protein>
<organism evidence="3 4">
    <name type="scientific">Staphylococcus muscae</name>
    <dbReference type="NCBI Taxonomy" id="1294"/>
    <lineage>
        <taxon>Bacteria</taxon>
        <taxon>Bacillati</taxon>
        <taxon>Bacillota</taxon>
        <taxon>Bacilli</taxon>
        <taxon>Bacillales</taxon>
        <taxon>Staphylococcaceae</taxon>
        <taxon>Staphylococcus</taxon>
    </lineage>
</organism>
<dbReference type="HAMAP" id="MF_00489">
    <property type="entry name" value="UPF0178"/>
    <property type="match status" value="1"/>
</dbReference>
<dbReference type="Proteomes" id="UP000243706">
    <property type="component" value="Chromosome 1"/>
</dbReference>
<dbReference type="PANTHER" id="PTHR35146:SF1">
    <property type="entry name" value="UPF0178 PROTEIN YAII"/>
    <property type="match status" value="1"/>
</dbReference>
<dbReference type="InterPro" id="IPR003791">
    <property type="entry name" value="UPF0178"/>
</dbReference>